<keyword evidence="7" id="KW-0804">Transcription</keyword>
<organism evidence="13 14">
    <name type="scientific">Cohnella lupini</name>
    <dbReference type="NCBI Taxonomy" id="1294267"/>
    <lineage>
        <taxon>Bacteria</taxon>
        <taxon>Bacillati</taxon>
        <taxon>Bacillota</taxon>
        <taxon>Bacilli</taxon>
        <taxon>Bacillales</taxon>
        <taxon>Paenibacillaceae</taxon>
        <taxon>Cohnella</taxon>
    </lineage>
</organism>
<dbReference type="Gene3D" id="1.10.10.60">
    <property type="entry name" value="Homeodomain-like"/>
    <property type="match status" value="2"/>
</dbReference>
<dbReference type="Pfam" id="PF00072">
    <property type="entry name" value="Response_reg"/>
    <property type="match status" value="1"/>
</dbReference>
<comment type="subcellular location">
    <subcellularLocation>
        <location evidence="1">Cytoplasm</location>
    </subcellularLocation>
</comment>
<keyword evidence="14" id="KW-1185">Reference proteome</keyword>
<dbReference type="OrthoDB" id="9794370at2"/>
<keyword evidence="2" id="KW-0963">Cytoplasm</keyword>
<evidence type="ECO:0000256" key="2">
    <source>
        <dbReference type="ARBA" id="ARBA00022490"/>
    </source>
</evidence>
<dbReference type="SUPFAM" id="SSF46689">
    <property type="entry name" value="Homeodomain-like"/>
    <property type="match status" value="2"/>
</dbReference>
<dbReference type="InterPro" id="IPR020449">
    <property type="entry name" value="Tscrpt_reg_AraC-type_HTH"/>
</dbReference>
<evidence type="ECO:0000259" key="12">
    <source>
        <dbReference type="PROSITE" id="PS50887"/>
    </source>
</evidence>
<dbReference type="InterPro" id="IPR000160">
    <property type="entry name" value="GGDEF_dom"/>
</dbReference>
<feature type="domain" description="GGDEF" evidence="12">
    <location>
        <begin position="181"/>
        <end position="307"/>
    </location>
</feature>
<dbReference type="PROSITE" id="PS50110">
    <property type="entry name" value="RESPONSE_REGULATORY"/>
    <property type="match status" value="1"/>
</dbReference>
<dbReference type="InterPro" id="IPR009057">
    <property type="entry name" value="Homeodomain-like_sf"/>
</dbReference>
<dbReference type="InterPro" id="IPR011006">
    <property type="entry name" value="CheY-like_superfamily"/>
</dbReference>
<accession>A0A3D9IJB7</accession>
<dbReference type="GO" id="GO:0000160">
    <property type="term" value="P:phosphorelay signal transduction system"/>
    <property type="evidence" value="ECO:0007669"/>
    <property type="project" value="UniProtKB-KW"/>
</dbReference>
<evidence type="ECO:0000256" key="7">
    <source>
        <dbReference type="ARBA" id="ARBA00023163"/>
    </source>
</evidence>
<feature type="modified residue" description="4-aspartylphosphate" evidence="8">
    <location>
        <position position="55"/>
    </location>
</feature>
<comment type="caution">
    <text evidence="13">The sequence shown here is derived from an EMBL/GenBank/DDBJ whole genome shotgun (WGS) entry which is preliminary data.</text>
</comment>
<keyword evidence="4" id="KW-0902">Two-component regulatory system</keyword>
<dbReference type="Gene3D" id="3.40.50.2300">
    <property type="match status" value="1"/>
</dbReference>
<keyword evidence="3 8" id="KW-0597">Phosphoprotein</keyword>
<evidence type="ECO:0000256" key="5">
    <source>
        <dbReference type="ARBA" id="ARBA00023015"/>
    </source>
</evidence>
<gene>
    <name evidence="13" type="ORF">DFP95_105302</name>
</gene>
<dbReference type="GO" id="GO:0043565">
    <property type="term" value="F:sequence-specific DNA binding"/>
    <property type="evidence" value="ECO:0007669"/>
    <property type="project" value="InterPro"/>
</dbReference>
<evidence type="ECO:0000256" key="6">
    <source>
        <dbReference type="ARBA" id="ARBA00023125"/>
    </source>
</evidence>
<name>A0A3D9IJB7_9BACL</name>
<keyword evidence="5" id="KW-0805">Transcription regulation</keyword>
<dbReference type="PANTHER" id="PTHR42713:SF3">
    <property type="entry name" value="TRANSCRIPTIONAL REGULATORY PROTEIN HPTR"/>
    <property type="match status" value="1"/>
</dbReference>
<evidence type="ECO:0000313" key="13">
    <source>
        <dbReference type="EMBL" id="RED61873.1"/>
    </source>
</evidence>
<dbReference type="PRINTS" id="PR00032">
    <property type="entry name" value="HTHARAC"/>
</dbReference>
<evidence type="ECO:0000256" key="1">
    <source>
        <dbReference type="ARBA" id="ARBA00004496"/>
    </source>
</evidence>
<keyword evidence="6" id="KW-0238">DNA-binding</keyword>
<dbReference type="Pfam" id="PF12833">
    <property type="entry name" value="HTH_18"/>
    <property type="match status" value="1"/>
</dbReference>
<feature type="domain" description="HTH araC/xylS-type" evidence="10">
    <location>
        <begin position="434"/>
        <end position="533"/>
    </location>
</feature>
<reference evidence="13 14" key="1">
    <citation type="submission" date="2018-07" db="EMBL/GenBank/DDBJ databases">
        <title>Genomic Encyclopedia of Type Strains, Phase III (KMG-III): the genomes of soil and plant-associated and newly described type strains.</title>
        <authorList>
            <person name="Whitman W."/>
        </authorList>
    </citation>
    <scope>NUCLEOTIDE SEQUENCE [LARGE SCALE GENOMIC DNA]</scope>
    <source>
        <strain evidence="13 14">CECT 8236</strain>
    </source>
</reference>
<evidence type="ECO:0000313" key="14">
    <source>
        <dbReference type="Proteomes" id="UP000256869"/>
    </source>
</evidence>
<dbReference type="EMBL" id="QRDY01000005">
    <property type="protein sequence ID" value="RED61873.1"/>
    <property type="molecule type" value="Genomic_DNA"/>
</dbReference>
<keyword evidence="9" id="KW-0175">Coiled coil</keyword>
<dbReference type="AlphaFoldDB" id="A0A3D9IJB7"/>
<dbReference type="GO" id="GO:0003700">
    <property type="term" value="F:DNA-binding transcription factor activity"/>
    <property type="evidence" value="ECO:0007669"/>
    <property type="project" value="InterPro"/>
</dbReference>
<sequence>MFKVLIVDDEYYFRQALKVTLPWEESGFQIAGEAKNGEEALALLPEVEPDVVLVDINMPIMDGIEFIQNAKRREKETKFIILTGHSEFVYAKQAMQLGVNHYVLKPINEEDLQSALHDIKELILKERSERLQLENLKKQVKENLPVLKDRLLNEWLQGNGTLGATSAKERLEVLGIDLNSPYFAVVVIDIDSIEGVSSGEGKSNLALSIQDIAQEIIQNTFPYAYYYDHNDRLVMIVGSPDGSYDRIKALCEEIRLSVHQNMACTITVGIGSGYPGVDSISLSHKEALFALKHRFVSGGNQVIVHSMITESRMNVSLFSVEKRSSLLMCMRIGNLSETEEWLASFFQDVRTKNATMEMLLVAGLEILSTCIEFLAEASLTLEDVFQNEEQPDMLQYIQRMNTLSQLESGVSALILKVMTHTHGRKQNRAVKIIDEVKSYIRRHYIDEELGIEDIAKSVHMNYNHLCYVFKKETSLTINDYLTEFRIAKAKELFDQGEKIIQVVAIQVGYADANYFSKCFKKVIGITPSKYVNNSR</sequence>
<dbReference type="PROSITE" id="PS50887">
    <property type="entry name" value="GGDEF"/>
    <property type="match status" value="1"/>
</dbReference>
<protein>
    <submittedName>
        <fullName evidence="13">AraC family two component transcriptional regulator</fullName>
    </submittedName>
</protein>
<dbReference type="InterPro" id="IPR018060">
    <property type="entry name" value="HTH_AraC"/>
</dbReference>
<feature type="domain" description="Response regulatory" evidence="11">
    <location>
        <begin position="3"/>
        <end position="120"/>
    </location>
</feature>
<dbReference type="InterPro" id="IPR051552">
    <property type="entry name" value="HptR"/>
</dbReference>
<dbReference type="RefSeq" id="WP_115992887.1">
    <property type="nucleotide sequence ID" value="NZ_QRDY01000005.1"/>
</dbReference>
<dbReference type="SMART" id="SM00448">
    <property type="entry name" value="REC"/>
    <property type="match status" value="1"/>
</dbReference>
<dbReference type="PROSITE" id="PS01124">
    <property type="entry name" value="HTH_ARAC_FAMILY_2"/>
    <property type="match status" value="1"/>
</dbReference>
<dbReference type="GO" id="GO:0005737">
    <property type="term" value="C:cytoplasm"/>
    <property type="evidence" value="ECO:0007669"/>
    <property type="project" value="UniProtKB-SubCell"/>
</dbReference>
<dbReference type="Proteomes" id="UP000256869">
    <property type="component" value="Unassembled WGS sequence"/>
</dbReference>
<evidence type="ECO:0000256" key="3">
    <source>
        <dbReference type="ARBA" id="ARBA00022553"/>
    </source>
</evidence>
<dbReference type="InterPro" id="IPR001789">
    <property type="entry name" value="Sig_transdc_resp-reg_receiver"/>
</dbReference>
<evidence type="ECO:0000259" key="11">
    <source>
        <dbReference type="PROSITE" id="PS50110"/>
    </source>
</evidence>
<evidence type="ECO:0000256" key="4">
    <source>
        <dbReference type="ARBA" id="ARBA00023012"/>
    </source>
</evidence>
<dbReference type="SMART" id="SM00342">
    <property type="entry name" value="HTH_ARAC"/>
    <property type="match status" value="1"/>
</dbReference>
<dbReference type="PANTHER" id="PTHR42713">
    <property type="entry name" value="HISTIDINE KINASE-RELATED"/>
    <property type="match status" value="1"/>
</dbReference>
<proteinExistence type="predicted"/>
<evidence type="ECO:0000256" key="8">
    <source>
        <dbReference type="PROSITE-ProRule" id="PRU00169"/>
    </source>
</evidence>
<dbReference type="SUPFAM" id="SSF52172">
    <property type="entry name" value="CheY-like"/>
    <property type="match status" value="1"/>
</dbReference>
<feature type="coiled-coil region" evidence="9">
    <location>
        <begin position="119"/>
        <end position="150"/>
    </location>
</feature>
<evidence type="ECO:0000256" key="9">
    <source>
        <dbReference type="SAM" id="Coils"/>
    </source>
</evidence>
<dbReference type="InterPro" id="IPR041522">
    <property type="entry name" value="CdaR_GGDEF"/>
</dbReference>
<evidence type="ECO:0000259" key="10">
    <source>
        <dbReference type="PROSITE" id="PS01124"/>
    </source>
</evidence>
<dbReference type="CDD" id="cd17536">
    <property type="entry name" value="REC_YesN-like"/>
    <property type="match status" value="1"/>
</dbReference>
<dbReference type="Pfam" id="PF17853">
    <property type="entry name" value="GGDEF_2"/>
    <property type="match status" value="1"/>
</dbReference>